<dbReference type="Pfam" id="PF03390">
    <property type="entry name" value="2HCT"/>
    <property type="match status" value="1"/>
</dbReference>
<name>A0A6P2RMQ3_BURL3</name>
<dbReference type="EMBL" id="CABVPW010000046">
    <property type="protein sequence ID" value="VWC37775.1"/>
    <property type="molecule type" value="Genomic_DNA"/>
</dbReference>
<dbReference type="GO" id="GO:0016020">
    <property type="term" value="C:membrane"/>
    <property type="evidence" value="ECO:0007669"/>
    <property type="project" value="InterPro"/>
</dbReference>
<gene>
    <name evidence="1" type="ORF">BLA23254_06742</name>
</gene>
<dbReference type="AlphaFoldDB" id="A0A6P2RMQ3"/>
<dbReference type="RefSeq" id="WP_302479482.1">
    <property type="nucleotide sequence ID" value="NZ_CABVPW010000046.1"/>
</dbReference>
<accession>A0A6P2RMQ3</accession>
<sequence length="82" mass="8969">MICASIVIAMVGSVVFVNAAQKMYPLESAIITACHNKLGSTGDVAIRPSSTWMELMPFAQISMRIDSVMMVVFATLVMKWLN</sequence>
<evidence type="ECO:0000313" key="1">
    <source>
        <dbReference type="EMBL" id="VWC37775.1"/>
    </source>
</evidence>
<proteinExistence type="predicted"/>
<protein>
    <submittedName>
        <fullName evidence="1">L-malate permease</fullName>
    </submittedName>
</protein>
<dbReference type="PANTHER" id="PTHR40033">
    <property type="entry name" value="NA(+)-MALATE SYMPORTER"/>
    <property type="match status" value="1"/>
</dbReference>
<reference evidence="1 2" key="1">
    <citation type="submission" date="2019-09" db="EMBL/GenBank/DDBJ databases">
        <authorList>
            <person name="Depoorter E."/>
        </authorList>
    </citation>
    <scope>NUCLEOTIDE SEQUENCE [LARGE SCALE GENOMIC DNA]</scope>
    <source>
        <strain evidence="1">LMG 23254</strain>
    </source>
</reference>
<organism evidence="1 2">
    <name type="scientific">Burkholderia lata (strain ATCC 17760 / DSM 23089 / LMG 22485 / NCIMB 9086 / R18194 / 383)</name>
    <dbReference type="NCBI Taxonomy" id="482957"/>
    <lineage>
        <taxon>Bacteria</taxon>
        <taxon>Pseudomonadati</taxon>
        <taxon>Pseudomonadota</taxon>
        <taxon>Betaproteobacteria</taxon>
        <taxon>Burkholderiales</taxon>
        <taxon>Burkholderiaceae</taxon>
        <taxon>Burkholderia</taxon>
        <taxon>Burkholderia cepacia complex</taxon>
    </lineage>
</organism>
<dbReference type="PANTHER" id="PTHR40033:SF1">
    <property type="entry name" value="CITRATE-SODIUM SYMPORTER"/>
    <property type="match status" value="1"/>
</dbReference>
<dbReference type="Proteomes" id="UP000494218">
    <property type="component" value="Unassembled WGS sequence"/>
</dbReference>
<dbReference type="GO" id="GO:0008514">
    <property type="term" value="F:organic anion transmembrane transporter activity"/>
    <property type="evidence" value="ECO:0007669"/>
    <property type="project" value="InterPro"/>
</dbReference>
<evidence type="ECO:0000313" key="2">
    <source>
        <dbReference type="Proteomes" id="UP000494218"/>
    </source>
</evidence>
<dbReference type="InterPro" id="IPR004679">
    <property type="entry name" value="2-OHcarboxylate_transport"/>
</dbReference>